<dbReference type="Proteomes" id="UP000697998">
    <property type="component" value="Unassembled WGS sequence"/>
</dbReference>
<accession>A0A935Q0J5</accession>
<evidence type="ECO:0000313" key="2">
    <source>
        <dbReference type="EMBL" id="MBK7676062.1"/>
    </source>
</evidence>
<reference evidence="2 3" key="1">
    <citation type="submission" date="2020-10" db="EMBL/GenBank/DDBJ databases">
        <title>Connecting structure to function with the recovery of over 1000 high-quality activated sludge metagenome-assembled genomes encoding full-length rRNA genes using long-read sequencing.</title>
        <authorList>
            <person name="Singleton C.M."/>
            <person name="Petriglieri F."/>
            <person name="Kristensen J.M."/>
            <person name="Kirkegaard R.H."/>
            <person name="Michaelsen T.Y."/>
            <person name="Andersen M.H."/>
            <person name="Karst S.M."/>
            <person name="Dueholm M.S."/>
            <person name="Nielsen P.H."/>
            <person name="Albertsen M."/>
        </authorList>
    </citation>
    <scope>NUCLEOTIDE SEQUENCE [LARGE SCALE GENOMIC DNA]</scope>
    <source>
        <strain evidence="2">EsbW_18-Q3-R4-48_BATAC.285</strain>
    </source>
</reference>
<evidence type="ECO:0000313" key="3">
    <source>
        <dbReference type="Proteomes" id="UP000697998"/>
    </source>
</evidence>
<protein>
    <submittedName>
        <fullName evidence="2">SH3 domain-containing protein</fullName>
    </submittedName>
</protein>
<proteinExistence type="predicted"/>
<dbReference type="Pfam" id="PF08239">
    <property type="entry name" value="SH3_3"/>
    <property type="match status" value="1"/>
</dbReference>
<dbReference type="AlphaFoldDB" id="A0A935Q0J5"/>
<name>A0A935Q0J5_9PROT</name>
<comment type="caution">
    <text evidence="2">The sequence shown here is derived from an EMBL/GenBank/DDBJ whole genome shotgun (WGS) entry which is preliminary data.</text>
</comment>
<organism evidence="2 3">
    <name type="scientific">Candidatus Accumulibacter proximus</name>
    <dbReference type="NCBI Taxonomy" id="2954385"/>
    <lineage>
        <taxon>Bacteria</taxon>
        <taxon>Pseudomonadati</taxon>
        <taxon>Pseudomonadota</taxon>
        <taxon>Betaproteobacteria</taxon>
        <taxon>Candidatus Accumulibacter</taxon>
    </lineage>
</organism>
<evidence type="ECO:0000259" key="1">
    <source>
        <dbReference type="Pfam" id="PF08239"/>
    </source>
</evidence>
<sequence length="217" mass="24623">MLLKFLSFRSLLPVTWRLRAIPEKATHHPHRLVAVHELAKALRVAGSFSDKIESTIDRMLMRTPLKLLVALVIAGTSCLPLAAEQTATTTTSVNVRSGPENVFPTVTWLLSGTRVTVVGCVANWRWCDVIAGRDRGWVYSRFLSIPFDGTAVTILNGGPKVGLPQSEFSLGEYWDAHYQRKHWFGRKAYWQKRWDRRAPPREWRDPSTRSQPASSEQ</sequence>
<dbReference type="InterPro" id="IPR003646">
    <property type="entry name" value="SH3-like_bac-type"/>
</dbReference>
<dbReference type="Gene3D" id="2.30.30.40">
    <property type="entry name" value="SH3 Domains"/>
    <property type="match status" value="1"/>
</dbReference>
<feature type="domain" description="SH3b" evidence="1">
    <location>
        <begin position="92"/>
        <end position="144"/>
    </location>
</feature>
<gene>
    <name evidence="2" type="ORF">IPJ27_15655</name>
</gene>
<dbReference type="EMBL" id="JADJMH010000016">
    <property type="protein sequence ID" value="MBK7676062.1"/>
    <property type="molecule type" value="Genomic_DNA"/>
</dbReference>